<dbReference type="CDD" id="cd11614">
    <property type="entry name" value="SAF_CpaB_FlgA_like"/>
    <property type="match status" value="1"/>
</dbReference>
<proteinExistence type="predicted"/>
<dbReference type="Proteomes" id="UP000315700">
    <property type="component" value="Chromosome"/>
</dbReference>
<evidence type="ECO:0000259" key="2">
    <source>
        <dbReference type="SMART" id="SM00858"/>
    </source>
</evidence>
<evidence type="ECO:0000313" key="4">
    <source>
        <dbReference type="Proteomes" id="UP000315700"/>
    </source>
</evidence>
<protein>
    <recommendedName>
        <fullName evidence="2">SAF domain-containing protein</fullName>
    </recommendedName>
</protein>
<dbReference type="KEGG" id="ccos:Pan44_42030"/>
<accession>A0A517SJ55</accession>
<feature type="compositionally biased region" description="Low complexity" evidence="1">
    <location>
        <begin position="343"/>
        <end position="359"/>
    </location>
</feature>
<dbReference type="EMBL" id="CP036271">
    <property type="protein sequence ID" value="QDT56152.1"/>
    <property type="molecule type" value="Genomic_DNA"/>
</dbReference>
<dbReference type="InterPro" id="IPR013974">
    <property type="entry name" value="SAF"/>
</dbReference>
<gene>
    <name evidence="3" type="ORF">Pan44_42030</name>
</gene>
<dbReference type="InterPro" id="IPR031571">
    <property type="entry name" value="RcpC_dom"/>
</dbReference>
<dbReference type="AlphaFoldDB" id="A0A517SJ55"/>
<organism evidence="3 4">
    <name type="scientific">Caulifigura coniformis</name>
    <dbReference type="NCBI Taxonomy" id="2527983"/>
    <lineage>
        <taxon>Bacteria</taxon>
        <taxon>Pseudomonadati</taxon>
        <taxon>Planctomycetota</taxon>
        <taxon>Planctomycetia</taxon>
        <taxon>Planctomycetales</taxon>
        <taxon>Planctomycetaceae</taxon>
        <taxon>Caulifigura</taxon>
    </lineage>
</organism>
<dbReference type="Pfam" id="PF16976">
    <property type="entry name" value="RcpC"/>
    <property type="match status" value="1"/>
</dbReference>
<dbReference type="NCBIfam" id="TIGR03177">
    <property type="entry name" value="pilus_cpaB"/>
    <property type="match status" value="1"/>
</dbReference>
<evidence type="ECO:0000256" key="1">
    <source>
        <dbReference type="SAM" id="MobiDB-lite"/>
    </source>
</evidence>
<feature type="region of interest" description="Disordered" evidence="1">
    <location>
        <begin position="336"/>
        <end position="359"/>
    </location>
</feature>
<reference evidence="3 4" key="1">
    <citation type="submission" date="2019-02" db="EMBL/GenBank/DDBJ databases">
        <title>Deep-cultivation of Planctomycetes and their phenomic and genomic characterization uncovers novel biology.</title>
        <authorList>
            <person name="Wiegand S."/>
            <person name="Jogler M."/>
            <person name="Boedeker C."/>
            <person name="Pinto D."/>
            <person name="Vollmers J."/>
            <person name="Rivas-Marin E."/>
            <person name="Kohn T."/>
            <person name="Peeters S.H."/>
            <person name="Heuer A."/>
            <person name="Rast P."/>
            <person name="Oberbeckmann S."/>
            <person name="Bunk B."/>
            <person name="Jeske O."/>
            <person name="Meyerdierks A."/>
            <person name="Storesund J.E."/>
            <person name="Kallscheuer N."/>
            <person name="Luecker S."/>
            <person name="Lage O.M."/>
            <person name="Pohl T."/>
            <person name="Merkel B.J."/>
            <person name="Hornburger P."/>
            <person name="Mueller R.-W."/>
            <person name="Bruemmer F."/>
            <person name="Labrenz M."/>
            <person name="Spormann A.M."/>
            <person name="Op den Camp H."/>
            <person name="Overmann J."/>
            <person name="Amann R."/>
            <person name="Jetten M.S.M."/>
            <person name="Mascher T."/>
            <person name="Medema M.H."/>
            <person name="Devos D.P."/>
            <person name="Kaster A.-K."/>
            <person name="Ovreas L."/>
            <person name="Rohde M."/>
            <person name="Galperin M.Y."/>
            <person name="Jogler C."/>
        </authorList>
    </citation>
    <scope>NUCLEOTIDE SEQUENCE [LARGE SCALE GENOMIC DNA]</scope>
    <source>
        <strain evidence="3 4">Pan44</strain>
    </source>
</reference>
<dbReference type="RefSeq" id="WP_145033139.1">
    <property type="nucleotide sequence ID" value="NZ_CP036271.1"/>
</dbReference>
<name>A0A517SJ55_9PLAN</name>
<dbReference type="Pfam" id="PF08666">
    <property type="entry name" value="SAF"/>
    <property type="match status" value="1"/>
</dbReference>
<evidence type="ECO:0000313" key="3">
    <source>
        <dbReference type="EMBL" id="QDT56152.1"/>
    </source>
</evidence>
<dbReference type="InParanoid" id="A0A517SJ55"/>
<dbReference type="OrthoDB" id="163768at2"/>
<dbReference type="InterPro" id="IPR017592">
    <property type="entry name" value="Pilus_assmbl_Flp-typ_CpaB"/>
</dbReference>
<dbReference type="SMART" id="SM00858">
    <property type="entry name" value="SAF"/>
    <property type="match status" value="1"/>
</dbReference>
<sequence>MKRLTPATLFTLMLVGVGGLVALYAGKKLMARQEVVEAPQLDLMPVPVADLPPGTVITSAHLGQARIKRERLIPESVRSERILVGRVVKNTLKRAEPINTGDLYPPGDFPPLDIAPGMLAVSIDLQDASAKVDGLVRAGQYVNVHFTPSSNPDPVKGPFTMTLFKGVKILSMGSGNARSGRSTTVTLELSPEQANIILLAKDKGDLQLTYTPEGKGNGGVAVADADRATLSEILGLSEPKKEAPPRTVEMFFGSGRSVVQFRDGKRVGGDYGDVNRSGDALDRMRTPPRLYDPNGDGLLSVPSGNGQFGNNGQNANVNNSMMNSARNGGMNQGGMNQGGFNGQNGLNNGFSNFSQGEGL</sequence>
<keyword evidence="4" id="KW-1185">Reference proteome</keyword>
<feature type="domain" description="SAF" evidence="2">
    <location>
        <begin position="42"/>
        <end position="104"/>
    </location>
</feature>